<dbReference type="AlphaFoldDB" id="A0A6M3L5E2"/>
<sequence length="124" mass="14650">MFVKEIKITGDKPEAFRNRGDMVYCKMTISDLGFLSWSKTEISLAFQIPIEDRENIIGILLHVCKDILRFRYDTPLSIQDKILRKFQYDKEMCFKEKILTKVNKCDTFCQFWWENHPQTDGGAS</sequence>
<evidence type="ECO:0000313" key="1">
    <source>
        <dbReference type="EMBL" id="QJA88388.1"/>
    </source>
</evidence>
<protein>
    <submittedName>
        <fullName evidence="1">Uncharacterized protein</fullName>
    </submittedName>
</protein>
<organism evidence="1">
    <name type="scientific">viral metagenome</name>
    <dbReference type="NCBI Taxonomy" id="1070528"/>
    <lineage>
        <taxon>unclassified sequences</taxon>
        <taxon>metagenomes</taxon>
        <taxon>organismal metagenomes</taxon>
    </lineage>
</organism>
<proteinExistence type="predicted"/>
<reference evidence="1" key="1">
    <citation type="submission" date="2020-03" db="EMBL/GenBank/DDBJ databases">
        <title>The deep terrestrial virosphere.</title>
        <authorList>
            <person name="Holmfeldt K."/>
            <person name="Nilsson E."/>
            <person name="Simone D."/>
            <person name="Lopez-Fernandez M."/>
            <person name="Wu X."/>
            <person name="de Brujin I."/>
            <person name="Lundin D."/>
            <person name="Andersson A."/>
            <person name="Bertilsson S."/>
            <person name="Dopson M."/>
        </authorList>
    </citation>
    <scope>NUCLEOTIDE SEQUENCE</scope>
    <source>
        <strain evidence="1">MM415B02773</strain>
    </source>
</reference>
<gene>
    <name evidence="1" type="ORF">MM415B02773_0012</name>
</gene>
<dbReference type="EMBL" id="MT142774">
    <property type="protein sequence ID" value="QJA88388.1"/>
    <property type="molecule type" value="Genomic_DNA"/>
</dbReference>
<accession>A0A6M3L5E2</accession>
<name>A0A6M3L5E2_9ZZZZ</name>